<sequence>MDPTMNNLLKWSIENSAPANPSDPSSNPAQPPRSLSPRALQRILLNAPSDAELMKNAMVAIRSPQTSLEDKLTAFDNLEQLVENLDNANNLGVLGLWEPLVEELGREESGRRMMAAWCVGTAVQNNDGAQGMLLSKAPTALATLLNLSQTDPDTA</sequence>
<dbReference type="InterPro" id="IPR016024">
    <property type="entry name" value="ARM-type_fold"/>
</dbReference>
<dbReference type="InterPro" id="IPR011989">
    <property type="entry name" value="ARM-like"/>
</dbReference>
<keyword evidence="4" id="KW-0677">Repeat</keyword>
<accession>A0A2B7WFE7</accession>
<feature type="domain" description="Nucleotide exchange factor Fes1" evidence="7">
    <location>
        <begin position="5"/>
        <end position="91"/>
    </location>
</feature>
<dbReference type="Gene3D" id="1.25.10.10">
    <property type="entry name" value="Leucine-rich Repeat Variant"/>
    <property type="match status" value="1"/>
</dbReference>
<feature type="non-terminal residue" evidence="8">
    <location>
        <position position="155"/>
    </location>
</feature>
<protein>
    <recommendedName>
        <fullName evidence="3">Hsp70 nucleotide exchange factor FES1</fullName>
    </recommendedName>
    <alternativeName>
        <fullName evidence="2">Hsp70 nucleotide exchange factor fes1</fullName>
    </alternativeName>
</protein>
<dbReference type="InterPro" id="IPR013918">
    <property type="entry name" value="Nucleotide_exch_fac_Fes1"/>
</dbReference>
<evidence type="ECO:0000256" key="3">
    <source>
        <dbReference type="ARBA" id="ARBA00020719"/>
    </source>
</evidence>
<dbReference type="GO" id="GO:0000774">
    <property type="term" value="F:adenyl-nucleotide exchange factor activity"/>
    <property type="evidence" value="ECO:0007669"/>
    <property type="project" value="TreeGrafter"/>
</dbReference>
<organism evidence="8 9">
    <name type="scientific">Helicocarpus griseus UAMH5409</name>
    <dbReference type="NCBI Taxonomy" id="1447875"/>
    <lineage>
        <taxon>Eukaryota</taxon>
        <taxon>Fungi</taxon>
        <taxon>Dikarya</taxon>
        <taxon>Ascomycota</taxon>
        <taxon>Pezizomycotina</taxon>
        <taxon>Eurotiomycetes</taxon>
        <taxon>Eurotiomycetidae</taxon>
        <taxon>Onygenales</taxon>
        <taxon>Ajellomycetaceae</taxon>
        <taxon>Helicocarpus</taxon>
    </lineage>
</organism>
<evidence type="ECO:0000313" key="8">
    <source>
        <dbReference type="EMBL" id="PGG95304.1"/>
    </source>
</evidence>
<dbReference type="Pfam" id="PF08609">
    <property type="entry name" value="Fes1"/>
    <property type="match status" value="1"/>
</dbReference>
<evidence type="ECO:0000256" key="5">
    <source>
        <dbReference type="ARBA" id="ARBA00024912"/>
    </source>
</evidence>
<evidence type="ECO:0000313" key="9">
    <source>
        <dbReference type="Proteomes" id="UP000223968"/>
    </source>
</evidence>
<feature type="compositionally biased region" description="Low complexity" evidence="6">
    <location>
        <begin position="15"/>
        <end position="28"/>
    </location>
</feature>
<reference evidence="8 9" key="1">
    <citation type="submission" date="2017-10" db="EMBL/GenBank/DDBJ databases">
        <title>Comparative genomics in systemic dimorphic fungi from Ajellomycetaceae.</title>
        <authorList>
            <person name="Munoz J.F."/>
            <person name="Mcewen J.G."/>
            <person name="Clay O.K."/>
            <person name="Cuomo C.A."/>
        </authorList>
    </citation>
    <scope>NUCLEOTIDE SEQUENCE [LARGE SCALE GENOMIC DNA]</scope>
    <source>
        <strain evidence="8 9">UAMH5409</strain>
    </source>
</reference>
<dbReference type="STRING" id="1447875.A0A2B7WFE7"/>
<dbReference type="OrthoDB" id="10250458at2759"/>
<comment type="function">
    <text evidence="5">Functions as a nucleotide exchange factor (NEF) for Hsp70 chaperones which accelerates the release of ADP. Required for fully efficient Hsp70-mediated folding of proteins.</text>
</comment>
<dbReference type="PANTHER" id="PTHR19316:SF18">
    <property type="entry name" value="HSP70-BINDING PROTEIN 1"/>
    <property type="match status" value="1"/>
</dbReference>
<name>A0A2B7WFE7_9EURO</name>
<dbReference type="SUPFAM" id="SSF48371">
    <property type="entry name" value="ARM repeat"/>
    <property type="match status" value="1"/>
</dbReference>
<evidence type="ECO:0000256" key="6">
    <source>
        <dbReference type="SAM" id="MobiDB-lite"/>
    </source>
</evidence>
<feature type="region of interest" description="Disordered" evidence="6">
    <location>
        <begin position="1"/>
        <end position="35"/>
    </location>
</feature>
<dbReference type="PANTHER" id="PTHR19316">
    <property type="entry name" value="PROTEIN FOLDING REGULATOR"/>
    <property type="match status" value="1"/>
</dbReference>
<gene>
    <name evidence="8" type="ORF">AJ79_10132</name>
</gene>
<dbReference type="Proteomes" id="UP000223968">
    <property type="component" value="Unassembled WGS sequence"/>
</dbReference>
<dbReference type="InterPro" id="IPR050693">
    <property type="entry name" value="Hsp70_NEF-Inhibitors"/>
</dbReference>
<evidence type="ECO:0000256" key="1">
    <source>
        <dbReference type="ARBA" id="ARBA00011045"/>
    </source>
</evidence>
<proteinExistence type="inferred from homology"/>
<dbReference type="AlphaFoldDB" id="A0A2B7WFE7"/>
<evidence type="ECO:0000259" key="7">
    <source>
        <dbReference type="Pfam" id="PF08609"/>
    </source>
</evidence>
<evidence type="ECO:0000256" key="2">
    <source>
        <dbReference type="ARBA" id="ARBA00015214"/>
    </source>
</evidence>
<keyword evidence="9" id="KW-1185">Reference proteome</keyword>
<dbReference type="EMBL" id="PDNB01000363">
    <property type="protein sequence ID" value="PGG95304.1"/>
    <property type="molecule type" value="Genomic_DNA"/>
</dbReference>
<evidence type="ECO:0000256" key="4">
    <source>
        <dbReference type="ARBA" id="ARBA00022737"/>
    </source>
</evidence>
<comment type="similarity">
    <text evidence="1">Belongs to the FES1 family.</text>
</comment>
<comment type="caution">
    <text evidence="8">The sequence shown here is derived from an EMBL/GenBank/DDBJ whole genome shotgun (WGS) entry which is preliminary data.</text>
</comment>
<dbReference type="GO" id="GO:0005783">
    <property type="term" value="C:endoplasmic reticulum"/>
    <property type="evidence" value="ECO:0007669"/>
    <property type="project" value="TreeGrafter"/>
</dbReference>